<keyword evidence="15" id="KW-1185">Reference proteome</keyword>
<feature type="transmembrane region" description="Helical" evidence="12">
    <location>
        <begin position="311"/>
        <end position="330"/>
    </location>
</feature>
<dbReference type="PRINTS" id="PR00762">
    <property type="entry name" value="CLCHANNEL"/>
</dbReference>
<dbReference type="OrthoDB" id="428525at2759"/>
<comment type="similarity">
    <text evidence="2 12">Belongs to the chloride channel (TC 2.A.49) family.</text>
</comment>
<feature type="transmembrane region" description="Helical" evidence="12">
    <location>
        <begin position="124"/>
        <end position="143"/>
    </location>
</feature>
<dbReference type="InterPro" id="IPR051280">
    <property type="entry name" value="Cl-channel/antiporter"/>
</dbReference>
<keyword evidence="6 12" id="KW-1133">Transmembrane helix</keyword>
<evidence type="ECO:0000256" key="1">
    <source>
        <dbReference type="ARBA" id="ARBA00004141"/>
    </source>
</evidence>
<feature type="transmembrane region" description="Helical" evidence="12">
    <location>
        <begin position="596"/>
        <end position="613"/>
    </location>
</feature>
<keyword evidence="4 12" id="KW-0812">Transmembrane</keyword>
<dbReference type="Pfam" id="PF00571">
    <property type="entry name" value="CBS"/>
    <property type="match status" value="1"/>
</dbReference>
<evidence type="ECO:0000256" key="7">
    <source>
        <dbReference type="ARBA" id="ARBA00023065"/>
    </source>
</evidence>
<reference evidence="14" key="1">
    <citation type="submission" date="2020-07" db="EMBL/GenBank/DDBJ databases">
        <title>Genome sequence and genetic diversity analysis of an under-domesticated orphan crop, white fonio (Digitaria exilis).</title>
        <authorList>
            <person name="Bennetzen J.L."/>
            <person name="Chen S."/>
            <person name="Ma X."/>
            <person name="Wang X."/>
            <person name="Yssel A.E.J."/>
            <person name="Chaluvadi S.R."/>
            <person name="Johnson M."/>
            <person name="Gangashetty P."/>
            <person name="Hamidou F."/>
            <person name="Sanogo M.D."/>
            <person name="Zwaenepoel A."/>
            <person name="Wallace J."/>
            <person name="Van De Peer Y."/>
            <person name="Van Deynze A."/>
        </authorList>
    </citation>
    <scope>NUCLEOTIDE SEQUENCE</scope>
    <source>
        <tissue evidence="14">Leaves</tissue>
    </source>
</reference>
<feature type="transmembrane region" description="Helical" evidence="12">
    <location>
        <begin position="366"/>
        <end position="386"/>
    </location>
</feature>
<dbReference type="PROSITE" id="PS51371">
    <property type="entry name" value="CBS"/>
    <property type="match status" value="1"/>
</dbReference>
<organism evidence="14 15">
    <name type="scientific">Digitaria exilis</name>
    <dbReference type="NCBI Taxonomy" id="1010633"/>
    <lineage>
        <taxon>Eukaryota</taxon>
        <taxon>Viridiplantae</taxon>
        <taxon>Streptophyta</taxon>
        <taxon>Embryophyta</taxon>
        <taxon>Tracheophyta</taxon>
        <taxon>Spermatophyta</taxon>
        <taxon>Magnoliopsida</taxon>
        <taxon>Liliopsida</taxon>
        <taxon>Poales</taxon>
        <taxon>Poaceae</taxon>
        <taxon>PACMAD clade</taxon>
        <taxon>Panicoideae</taxon>
        <taxon>Panicodae</taxon>
        <taxon>Paniceae</taxon>
        <taxon>Anthephorinae</taxon>
        <taxon>Digitaria</taxon>
    </lineage>
</organism>
<gene>
    <name evidence="14" type="ORF">HU200_038783</name>
</gene>
<feature type="transmembrane region" description="Helical" evidence="12">
    <location>
        <begin position="72"/>
        <end position="100"/>
    </location>
</feature>
<dbReference type="Gene3D" id="1.10.3080.10">
    <property type="entry name" value="Clc chloride channel"/>
    <property type="match status" value="1"/>
</dbReference>
<evidence type="ECO:0000256" key="8">
    <source>
        <dbReference type="ARBA" id="ARBA00023122"/>
    </source>
</evidence>
<dbReference type="PANTHER" id="PTHR11689">
    <property type="entry name" value="CHLORIDE CHANNEL PROTEIN CLC FAMILY MEMBER"/>
    <property type="match status" value="1"/>
</dbReference>
<comment type="caution">
    <text evidence="14">The sequence shown here is derived from an EMBL/GenBank/DDBJ whole genome shotgun (WGS) entry which is preliminary data.</text>
</comment>
<keyword evidence="9 12" id="KW-0472">Membrane</keyword>
<feature type="domain" description="CBS" evidence="13">
    <location>
        <begin position="762"/>
        <end position="822"/>
    </location>
</feature>
<dbReference type="Pfam" id="PF00654">
    <property type="entry name" value="Voltage_CLC"/>
    <property type="match status" value="1"/>
</dbReference>
<dbReference type="GO" id="GO:0005254">
    <property type="term" value="F:chloride channel activity"/>
    <property type="evidence" value="ECO:0007669"/>
    <property type="project" value="UniProtKB-UniRule"/>
</dbReference>
<keyword evidence="8 11" id="KW-0129">CBS domain</keyword>
<feature type="transmembrane region" description="Helical" evidence="12">
    <location>
        <begin position="564"/>
        <end position="590"/>
    </location>
</feature>
<dbReference type="InterPro" id="IPR046342">
    <property type="entry name" value="CBS_dom_sf"/>
</dbReference>
<dbReference type="AlphaFoldDB" id="A0A835EIQ9"/>
<dbReference type="Gene3D" id="3.10.580.10">
    <property type="entry name" value="CBS-domain"/>
    <property type="match status" value="1"/>
</dbReference>
<evidence type="ECO:0000256" key="11">
    <source>
        <dbReference type="PROSITE-ProRule" id="PRU00703"/>
    </source>
</evidence>
<evidence type="ECO:0000256" key="2">
    <source>
        <dbReference type="ARBA" id="ARBA00009476"/>
    </source>
</evidence>
<dbReference type="InterPro" id="IPR001807">
    <property type="entry name" value="ClC"/>
</dbReference>
<dbReference type="InterPro" id="IPR014743">
    <property type="entry name" value="Cl-channel_core"/>
</dbReference>
<evidence type="ECO:0000256" key="6">
    <source>
        <dbReference type="ARBA" id="ARBA00022989"/>
    </source>
</evidence>
<sequence>MASPVEDLRMEEEEEQRPPLTRALLHRSATNNTSQVAMVGSNPCPIESLDYEMIENDLFDQNWRTRSKADQVWYVVLKWTFCFAIGILTGTVGFVINLAVENVAGIKYEAVSALMASSRCRPHFAALSLCFFFLTTTKNPIIASLLNQHLIFSWIDRSSYWTAFWVFTGSNLALLLFATSITAFVSPAAGGSGIPEVKAYLNGVDAPNIFSLRTLAVKVAGNVAAVSSSLHVGKAGPMVHTGACIAAIFGQGGSRKYGLTCRWLRYFKNDRDRRDLVTIGAGAGVAAAFRAPVGGVLFALESLSSWWRSALIWRSFFTTAVVAVVLRLFIELCGKGRCGMFGQGGLIMYDVSTMFDNLMTYHLKDIPTVILIGVTGALLGGLYNFLMMKVLRVYTKINEYDNKSPILVFPLFFMSCENQGGRVNKLLLAAVVSIITSCCVFGLPWLAPCRPCPRTGPRASPDGTCHALNRFRRFHCPPGHYNDLASLFLNINDDAIRNLYTTGTNDVYHPGTMVAFFVASYALGVLSYGVVAPSGLFVPIILTGATYGRLVAMLLGARSGLDHGLVAILGSASFLGGTLRMTVSVCVIILELTNNLLLLPLVMLVLLISKTVADSFNSSIYDLILSHKGLPHLDGHAEPYMRQLTVGDVVAGPLRSFAGVEKVGNVVHTLRTTGHHAFPVVDEPPFSPVPVLYGLVLRAHLLVLLKKREFLAGPERCPKEYVEGRFQAEDFDKRGSGKQDTIDDVELSPEEMEMYVDLHPFTNTSPYTVVETMSLAKALVLFREVGLRHLLVVPKACDRSPVVGILTRHDFMPEHILGLHPVLLGSRWKRLRWQKGAVAKHFRSLLMWIANSG</sequence>
<feature type="transmembrane region" description="Helical" evidence="12">
    <location>
        <begin position="536"/>
        <end position="557"/>
    </location>
</feature>
<dbReference type="PANTHER" id="PTHR11689:SF147">
    <property type="entry name" value="CHLORIDE CHANNEL PROTEIN"/>
    <property type="match status" value="1"/>
</dbReference>
<dbReference type="SUPFAM" id="SSF54631">
    <property type="entry name" value="CBS-domain pair"/>
    <property type="match status" value="1"/>
</dbReference>
<comment type="subcellular location">
    <subcellularLocation>
        <location evidence="1 12">Membrane</location>
        <topology evidence="1 12">Multi-pass membrane protein</topology>
    </subcellularLocation>
</comment>
<dbReference type="GO" id="GO:0009705">
    <property type="term" value="C:plant-type vacuole membrane"/>
    <property type="evidence" value="ECO:0007669"/>
    <property type="project" value="TreeGrafter"/>
</dbReference>
<evidence type="ECO:0000256" key="3">
    <source>
        <dbReference type="ARBA" id="ARBA00022448"/>
    </source>
</evidence>
<evidence type="ECO:0000256" key="4">
    <source>
        <dbReference type="ARBA" id="ARBA00022692"/>
    </source>
</evidence>
<dbReference type="CDD" id="cd04591">
    <property type="entry name" value="CBS_pair_voltage-gated_CLC_euk_bac"/>
    <property type="match status" value="1"/>
</dbReference>
<dbReference type="EMBL" id="JACEFO010001924">
    <property type="protein sequence ID" value="KAF8693393.1"/>
    <property type="molecule type" value="Genomic_DNA"/>
</dbReference>
<evidence type="ECO:0000259" key="13">
    <source>
        <dbReference type="PROSITE" id="PS51371"/>
    </source>
</evidence>
<evidence type="ECO:0000256" key="12">
    <source>
        <dbReference type="RuleBase" id="RU361221"/>
    </source>
</evidence>
<dbReference type="SMART" id="SM00116">
    <property type="entry name" value="CBS"/>
    <property type="match status" value="2"/>
</dbReference>
<protein>
    <recommendedName>
        <fullName evidence="12">Chloride channel protein</fullName>
    </recommendedName>
</protein>
<evidence type="ECO:0000256" key="5">
    <source>
        <dbReference type="ARBA" id="ARBA00022737"/>
    </source>
</evidence>
<keyword evidence="7 12" id="KW-0406">Ion transport</keyword>
<name>A0A835EIQ9_9POAL</name>
<dbReference type="SUPFAM" id="SSF81340">
    <property type="entry name" value="Clc chloride channel"/>
    <property type="match status" value="1"/>
</dbReference>
<evidence type="ECO:0000313" key="14">
    <source>
        <dbReference type="EMBL" id="KAF8693393.1"/>
    </source>
</evidence>
<evidence type="ECO:0000256" key="9">
    <source>
        <dbReference type="ARBA" id="ARBA00023136"/>
    </source>
</evidence>
<feature type="transmembrane region" description="Helical" evidence="12">
    <location>
        <begin position="507"/>
        <end position="530"/>
    </location>
</feature>
<keyword evidence="5" id="KW-0677">Repeat</keyword>
<evidence type="ECO:0000256" key="10">
    <source>
        <dbReference type="ARBA" id="ARBA00023214"/>
    </source>
</evidence>
<accession>A0A835EIQ9</accession>
<dbReference type="InterPro" id="IPR000644">
    <property type="entry name" value="CBS_dom"/>
</dbReference>
<keyword evidence="10 12" id="KW-0868">Chloride</keyword>
<dbReference type="Proteomes" id="UP000636709">
    <property type="component" value="Unassembled WGS sequence"/>
</dbReference>
<proteinExistence type="inferred from homology"/>
<feature type="transmembrane region" description="Helical" evidence="12">
    <location>
        <begin position="276"/>
        <end position="299"/>
    </location>
</feature>
<keyword evidence="3 12" id="KW-0813">Transport</keyword>
<evidence type="ECO:0000313" key="15">
    <source>
        <dbReference type="Proteomes" id="UP000636709"/>
    </source>
</evidence>
<feature type="transmembrane region" description="Helical" evidence="12">
    <location>
        <begin position="163"/>
        <end position="185"/>
    </location>
</feature>
<feature type="transmembrane region" description="Helical" evidence="12">
    <location>
        <begin position="426"/>
        <end position="447"/>
    </location>
</feature>